<evidence type="ECO:0000256" key="3">
    <source>
        <dbReference type="RuleBase" id="RU003829"/>
    </source>
</evidence>
<comment type="caution">
    <text evidence="6">The sequence shown here is derived from an EMBL/GenBank/DDBJ whole genome shotgun (WGS) entry which is preliminary data.</text>
</comment>
<dbReference type="InterPro" id="IPR016158">
    <property type="entry name" value="Cullin_homology"/>
</dbReference>
<dbReference type="InterPro" id="IPR001373">
    <property type="entry name" value="Cullin_N"/>
</dbReference>
<reference evidence="6" key="1">
    <citation type="submission" date="2023-07" db="EMBL/GenBank/DDBJ databases">
        <authorList>
            <consortium name="AG Swart"/>
            <person name="Singh M."/>
            <person name="Singh A."/>
            <person name="Seah K."/>
            <person name="Emmerich C."/>
        </authorList>
    </citation>
    <scope>NUCLEOTIDE SEQUENCE</scope>
    <source>
        <strain evidence="6">DP1</strain>
    </source>
</reference>
<dbReference type="Pfam" id="PF26557">
    <property type="entry name" value="Cullin_AB"/>
    <property type="match status" value="1"/>
</dbReference>
<dbReference type="Gene3D" id="1.10.10.10">
    <property type="entry name" value="Winged helix-like DNA-binding domain superfamily/Winged helix DNA-binding domain"/>
    <property type="match status" value="1"/>
</dbReference>
<dbReference type="EMBL" id="CAMPGE010026349">
    <property type="protein sequence ID" value="CAI2384042.1"/>
    <property type="molecule type" value="Genomic_DNA"/>
</dbReference>
<feature type="domain" description="Cullin family profile" evidence="5">
    <location>
        <begin position="380"/>
        <end position="611"/>
    </location>
</feature>
<evidence type="ECO:0000259" key="5">
    <source>
        <dbReference type="PROSITE" id="PS50069"/>
    </source>
</evidence>
<dbReference type="Pfam" id="PF00888">
    <property type="entry name" value="Cullin"/>
    <property type="match status" value="1"/>
</dbReference>
<dbReference type="Gene3D" id="1.20.1310.10">
    <property type="entry name" value="Cullin Repeats"/>
    <property type="match status" value="3"/>
</dbReference>
<dbReference type="InterPro" id="IPR036388">
    <property type="entry name" value="WH-like_DNA-bd_sf"/>
</dbReference>
<organism evidence="6 7">
    <name type="scientific">Euplotes crassus</name>
    <dbReference type="NCBI Taxonomy" id="5936"/>
    <lineage>
        <taxon>Eukaryota</taxon>
        <taxon>Sar</taxon>
        <taxon>Alveolata</taxon>
        <taxon>Ciliophora</taxon>
        <taxon>Intramacronucleata</taxon>
        <taxon>Spirotrichea</taxon>
        <taxon>Hypotrichia</taxon>
        <taxon>Euplotida</taxon>
        <taxon>Euplotidae</taxon>
        <taxon>Moneuplotes</taxon>
    </lineage>
</organism>
<feature type="coiled-coil region" evidence="4">
    <location>
        <begin position="339"/>
        <end position="366"/>
    </location>
</feature>
<dbReference type="Gene3D" id="3.30.230.130">
    <property type="entry name" value="Cullin, Chain C, Domain 2"/>
    <property type="match status" value="1"/>
</dbReference>
<keyword evidence="4" id="KW-0175">Coiled coil</keyword>
<dbReference type="InterPro" id="IPR016159">
    <property type="entry name" value="Cullin_repeat-like_dom_sf"/>
</dbReference>
<dbReference type="InterPro" id="IPR019559">
    <property type="entry name" value="Cullin_neddylation_domain"/>
</dbReference>
<dbReference type="GO" id="GO:0031625">
    <property type="term" value="F:ubiquitin protein ligase binding"/>
    <property type="evidence" value="ECO:0007669"/>
    <property type="project" value="InterPro"/>
</dbReference>
<dbReference type="InterPro" id="IPR059120">
    <property type="entry name" value="Cullin-like_AB"/>
</dbReference>
<dbReference type="GO" id="GO:0006511">
    <property type="term" value="P:ubiquitin-dependent protein catabolic process"/>
    <property type="evidence" value="ECO:0007669"/>
    <property type="project" value="InterPro"/>
</dbReference>
<keyword evidence="7" id="KW-1185">Reference proteome</keyword>
<dbReference type="Proteomes" id="UP001295684">
    <property type="component" value="Unassembled WGS sequence"/>
</dbReference>
<dbReference type="SUPFAM" id="SSF74788">
    <property type="entry name" value="Cullin repeat-like"/>
    <property type="match status" value="1"/>
</dbReference>
<dbReference type="PROSITE" id="PS50069">
    <property type="entry name" value="CULLIN_2"/>
    <property type="match status" value="1"/>
</dbReference>
<dbReference type="SUPFAM" id="SSF46785">
    <property type="entry name" value="Winged helix' DNA-binding domain"/>
    <property type="match status" value="1"/>
</dbReference>
<protein>
    <recommendedName>
        <fullName evidence="5">Cullin family profile domain-containing protein</fullName>
    </recommendedName>
</protein>
<dbReference type="SMART" id="SM00182">
    <property type="entry name" value="CULLIN"/>
    <property type="match status" value="1"/>
</dbReference>
<dbReference type="SUPFAM" id="SSF75632">
    <property type="entry name" value="Cullin homology domain"/>
    <property type="match status" value="1"/>
</dbReference>
<dbReference type="InterPro" id="IPR036317">
    <property type="entry name" value="Cullin_homology_sf"/>
</dbReference>
<comment type="similarity">
    <text evidence="1 2 3">Belongs to the cullin family.</text>
</comment>
<dbReference type="SMART" id="SM00884">
    <property type="entry name" value="Cullin_Nedd8"/>
    <property type="match status" value="1"/>
</dbReference>
<accession>A0AAD1Y3M6</accession>
<sequence>MATIQLNFTTDFETNQESEDAKQIDILKEQIQAIATWDKGHQTFPYSFNFIIQIVRELTLCYDIYDEINQILTQGIKACVNNERFIMNRSEGYTLLTNQINAYKILFSYFEKSWAVETSDSIQGIYIRELQNSISEESSQEMIQELLKIIAEFREVSQRSKFEEAHNITMILIDLGKYKEYFEAILKTETGRYYSNKAREIFKEQPFDIHDYIKFIESSLEKERIICSQMLVGSSEYLIIETLHKELVENYYKILLDDGLRVLIKNKSTSEISCLYRYISKVNLLKEMFDSFQQAICDYGVDIIKKQTDDEEEMNDVGSAPADSQKNPKKIIPELISLRKATKEILEKLDRQCDSQEHRNEFRKAEKGAFEKICEYNSDLIAEYLAKLFGFYLNKNSKMKTPKTDQQIEEELFINLIEMLRCIKSIDVFSHFFRKDMSARLLFRQFRSEELEERIMASFLQECGKNYIKKMQLMLSEVKKESLKEVESIVSDSMSSNSNPKLQNEGVIEENKKEEDSVFKCQILSQNNWSLPTKSIIKIPKEVMDQEDAFSAVYTEKFKKKKLIFNYTHSTCIIQAKHLSVPFEIHTSQILGLALLNFNDKHEIEQTVELQPYLKLLTPLLIEGPKKPGNDPNYLIDTACYVLNPNYKVPDTRKITILREATEDDDRREGDSESAKSEIISKINENRKFQIMAIMARILKRAKRLTEEEYFAKTLEQTTLPMTQELFNETVASLVDRMLLKIDQITHDDKSTSKIFLYI</sequence>
<evidence type="ECO:0000256" key="2">
    <source>
        <dbReference type="PROSITE-ProRule" id="PRU00330"/>
    </source>
</evidence>
<dbReference type="InterPro" id="IPR045093">
    <property type="entry name" value="Cullin"/>
</dbReference>
<name>A0AAD1Y3M6_EUPCR</name>
<dbReference type="PANTHER" id="PTHR11932">
    <property type="entry name" value="CULLIN"/>
    <property type="match status" value="1"/>
</dbReference>
<evidence type="ECO:0000256" key="4">
    <source>
        <dbReference type="SAM" id="Coils"/>
    </source>
</evidence>
<proteinExistence type="inferred from homology"/>
<evidence type="ECO:0000256" key="1">
    <source>
        <dbReference type="ARBA" id="ARBA00006019"/>
    </source>
</evidence>
<evidence type="ECO:0000313" key="7">
    <source>
        <dbReference type="Proteomes" id="UP001295684"/>
    </source>
</evidence>
<dbReference type="InterPro" id="IPR036390">
    <property type="entry name" value="WH_DNA-bd_sf"/>
</dbReference>
<evidence type="ECO:0000313" key="6">
    <source>
        <dbReference type="EMBL" id="CAI2384042.1"/>
    </source>
</evidence>
<dbReference type="AlphaFoldDB" id="A0AAD1Y3M6"/>
<gene>
    <name evidence="6" type="ORF">ECRASSUSDP1_LOCUS25562</name>
</gene>